<evidence type="ECO:0000256" key="4">
    <source>
        <dbReference type="ARBA" id="ARBA00022840"/>
    </source>
</evidence>
<dbReference type="InterPro" id="IPR050683">
    <property type="entry name" value="Bact_Polysacc_Export_ATP-bd"/>
</dbReference>
<keyword evidence="3" id="KW-0547">Nucleotide-binding</keyword>
<dbReference type="InterPro" id="IPR017871">
    <property type="entry name" value="ABC_transporter-like_CS"/>
</dbReference>
<keyword evidence="2" id="KW-0813">Transport</keyword>
<sequence>MRWPDTLPRAVTTPTAEQPVDAPVVIEVRDLHKSFRVPEHRVDSLMERLARPLTRADYRTLDTLRGISFDVRQGEFFGIVGRNGSGKSSLLKILASIYRADGGRVRVAGRMAPFIELGVGFNPELTGRQNIELNGVLMGLTRRETLARTDAVLDFAELRGFDELKLKNYSSGMLVRLAFAVMVQAEADIMLVDEVLAVGDAAFARRCMDVFRERRASGTTIVLVTHDMATVQQLCHRAMLLEEGEIRQIGDPAEVALAYNSLQFAQEVPGAGPGGERIVAVNHAHLVRAQLRGQGGQEIRTVPVGQPIRLDAVFQAVAELSAGGMRVQIRPESGLPIGVFDLEVPHRVGAGERLSVQGSIANPLAPGHYVLDCFIRADRGADTWAMQHFRLLDFEVTGAPGDSMLRLEHDLSLLRDEKSAR</sequence>
<reference evidence="6" key="1">
    <citation type="submission" date="2020-05" db="EMBL/GenBank/DDBJ databases">
        <authorList>
            <person name="Chiriac C."/>
            <person name="Salcher M."/>
            <person name="Ghai R."/>
            <person name="Kavagutti S V."/>
        </authorList>
    </citation>
    <scope>NUCLEOTIDE SEQUENCE</scope>
</reference>
<gene>
    <name evidence="6" type="ORF">UFOPK3423_01050</name>
</gene>
<evidence type="ECO:0000256" key="2">
    <source>
        <dbReference type="ARBA" id="ARBA00022448"/>
    </source>
</evidence>
<dbReference type="GO" id="GO:0016887">
    <property type="term" value="F:ATP hydrolysis activity"/>
    <property type="evidence" value="ECO:0007669"/>
    <property type="project" value="InterPro"/>
</dbReference>
<dbReference type="GO" id="GO:0140359">
    <property type="term" value="F:ABC-type transporter activity"/>
    <property type="evidence" value="ECO:0007669"/>
    <property type="project" value="InterPro"/>
</dbReference>
<dbReference type="Gene3D" id="2.70.50.60">
    <property type="entry name" value="abc- transporter (atp binding component) like domain"/>
    <property type="match status" value="1"/>
</dbReference>
<dbReference type="SMART" id="SM00382">
    <property type="entry name" value="AAA"/>
    <property type="match status" value="1"/>
</dbReference>
<proteinExistence type="inferred from homology"/>
<keyword evidence="4" id="KW-0067">ATP-binding</keyword>
<dbReference type="AlphaFoldDB" id="A0A6J7E2B5"/>
<dbReference type="InterPro" id="IPR027417">
    <property type="entry name" value="P-loop_NTPase"/>
</dbReference>
<dbReference type="PROSITE" id="PS00211">
    <property type="entry name" value="ABC_TRANSPORTER_1"/>
    <property type="match status" value="1"/>
</dbReference>
<dbReference type="PANTHER" id="PTHR46743:SF2">
    <property type="entry name" value="TEICHOIC ACIDS EXPORT ATP-BINDING PROTEIN TAGH"/>
    <property type="match status" value="1"/>
</dbReference>
<dbReference type="CDD" id="cd03220">
    <property type="entry name" value="ABC_KpsT_Wzt"/>
    <property type="match status" value="1"/>
</dbReference>
<organism evidence="6">
    <name type="scientific">freshwater metagenome</name>
    <dbReference type="NCBI Taxonomy" id="449393"/>
    <lineage>
        <taxon>unclassified sequences</taxon>
        <taxon>metagenomes</taxon>
        <taxon>ecological metagenomes</taxon>
    </lineage>
</organism>
<dbReference type="GO" id="GO:0005524">
    <property type="term" value="F:ATP binding"/>
    <property type="evidence" value="ECO:0007669"/>
    <property type="project" value="UniProtKB-KW"/>
</dbReference>
<dbReference type="PANTHER" id="PTHR46743">
    <property type="entry name" value="TEICHOIC ACIDS EXPORT ATP-BINDING PROTEIN TAGH"/>
    <property type="match status" value="1"/>
</dbReference>
<dbReference type="InterPro" id="IPR029439">
    <property type="entry name" value="Wzt_C"/>
</dbReference>
<dbReference type="Pfam" id="PF14524">
    <property type="entry name" value="Wzt_C"/>
    <property type="match status" value="1"/>
</dbReference>
<dbReference type="InterPro" id="IPR003593">
    <property type="entry name" value="AAA+_ATPase"/>
</dbReference>
<dbReference type="GO" id="GO:0016020">
    <property type="term" value="C:membrane"/>
    <property type="evidence" value="ECO:0007669"/>
    <property type="project" value="InterPro"/>
</dbReference>
<dbReference type="Pfam" id="PF00005">
    <property type="entry name" value="ABC_tran"/>
    <property type="match status" value="1"/>
</dbReference>
<protein>
    <submittedName>
        <fullName evidence="6">Unannotated protein</fullName>
    </submittedName>
</protein>
<dbReference type="Gene3D" id="3.40.50.300">
    <property type="entry name" value="P-loop containing nucleotide triphosphate hydrolases"/>
    <property type="match status" value="1"/>
</dbReference>
<dbReference type="EMBL" id="CAFBLQ010000113">
    <property type="protein sequence ID" value="CAB4876911.1"/>
    <property type="molecule type" value="Genomic_DNA"/>
</dbReference>
<accession>A0A6J7E2B5</accession>
<feature type="domain" description="ABC transporter" evidence="5">
    <location>
        <begin position="26"/>
        <end position="268"/>
    </location>
</feature>
<evidence type="ECO:0000256" key="1">
    <source>
        <dbReference type="ARBA" id="ARBA00005417"/>
    </source>
</evidence>
<dbReference type="InterPro" id="IPR003439">
    <property type="entry name" value="ABC_transporter-like_ATP-bd"/>
</dbReference>
<evidence type="ECO:0000259" key="5">
    <source>
        <dbReference type="PROSITE" id="PS50893"/>
    </source>
</evidence>
<evidence type="ECO:0000256" key="3">
    <source>
        <dbReference type="ARBA" id="ARBA00022741"/>
    </source>
</evidence>
<comment type="similarity">
    <text evidence="1">Belongs to the ABC transporter superfamily.</text>
</comment>
<name>A0A6J7E2B5_9ZZZZ</name>
<dbReference type="InterPro" id="IPR015860">
    <property type="entry name" value="ABC_transpr_TagH-like"/>
</dbReference>
<dbReference type="SUPFAM" id="SSF52540">
    <property type="entry name" value="P-loop containing nucleoside triphosphate hydrolases"/>
    <property type="match status" value="1"/>
</dbReference>
<dbReference type="PROSITE" id="PS50893">
    <property type="entry name" value="ABC_TRANSPORTER_2"/>
    <property type="match status" value="1"/>
</dbReference>
<evidence type="ECO:0000313" key="6">
    <source>
        <dbReference type="EMBL" id="CAB4876911.1"/>
    </source>
</evidence>